<dbReference type="Proteomes" id="UP000001803">
    <property type="component" value="Chromosome"/>
</dbReference>
<feature type="domain" description="AlgX/AlgJ SGNH hydrolase-like" evidence="8">
    <location>
        <begin position="294"/>
        <end position="432"/>
    </location>
</feature>
<dbReference type="STRING" id="565034.BHWA1_01065"/>
<evidence type="ECO:0000256" key="5">
    <source>
        <dbReference type="ARBA" id="ARBA00022764"/>
    </source>
</evidence>
<dbReference type="EMBL" id="CP001357">
    <property type="protein sequence ID" value="ACN83548.1"/>
    <property type="molecule type" value="Genomic_DNA"/>
</dbReference>
<protein>
    <recommendedName>
        <fullName evidence="8">AlgX/AlgJ SGNH hydrolase-like domain-containing protein</fullName>
    </recommendedName>
</protein>
<evidence type="ECO:0000313" key="9">
    <source>
        <dbReference type="EMBL" id="ACN83548.1"/>
    </source>
</evidence>
<dbReference type="KEGG" id="bhy:BHWA1_01065"/>
<evidence type="ECO:0000313" key="10">
    <source>
        <dbReference type="Proteomes" id="UP000001803"/>
    </source>
</evidence>
<dbReference type="Pfam" id="PF16822">
    <property type="entry name" value="ALGX"/>
    <property type="match status" value="1"/>
</dbReference>
<evidence type="ECO:0000256" key="2">
    <source>
        <dbReference type="ARBA" id="ARBA00005182"/>
    </source>
</evidence>
<feature type="transmembrane region" description="Helical" evidence="7">
    <location>
        <begin position="207"/>
        <end position="229"/>
    </location>
</feature>
<dbReference type="GO" id="GO:0042597">
    <property type="term" value="C:periplasmic space"/>
    <property type="evidence" value="ECO:0007669"/>
    <property type="project" value="UniProtKB-SubCell"/>
</dbReference>
<evidence type="ECO:0000256" key="4">
    <source>
        <dbReference type="ARBA" id="ARBA00022729"/>
    </source>
</evidence>
<feature type="transmembrane region" description="Helical" evidence="7">
    <location>
        <begin position="162"/>
        <end position="195"/>
    </location>
</feature>
<feature type="transmembrane region" description="Helical" evidence="7">
    <location>
        <begin position="121"/>
        <end position="150"/>
    </location>
</feature>
<dbReference type="RefSeq" id="WP_012670595.1">
    <property type="nucleotide sequence ID" value="NC_012225.1"/>
</dbReference>
<keyword evidence="7" id="KW-0472">Membrane</keyword>
<keyword evidence="10" id="KW-1185">Reference proteome</keyword>
<sequence length="582" mass="68851">MKLKKVLISIYICILVLGFISLIVFSILGGKERIGYLNNLLLTNIINNSYEYTFTIRYYDKVFRNSDIYGVYIVEDSLPDYIKNINYKSKGSPFGTLVSAKKIKEEKIDNIKYRLKVKSNIFLLFILLIILFIIFVYILDDLCIVVANFFNKIDFFFILKKYIIPIVLFIFAFFILFNISVNNIFIVFILLALLLTVKKLKKLSNIKGHYIITVFLSFLVLPIIIYTIFGNYFDKNNYENRTKSEKPYIFSIKLENYPKSYENYFNDFLAFRNELIQLKNIIDVNLFKNIIHNVLLGKNDWLFYRYDNLIENYIGLDGFTDEQLEIAKNNLIHLRDELKKRNIDFVLMICPNKNLIYEENMPSYIKRKSKINSTDKFVEYMNNNTDIKVVYPKKELLSYKHKYQLYYKYDTHWNALGGYIGYFELMKKININAEPLDNLKISSSGKISGDLAGHINFIKFYSNDNNYIINSFSSNDYKMLNNVDKHYYSYESYSNNTNNILMIRDSFTIAMFDYIASSFYKSSFVGISDFKFNDVIDINPNIVVFQTVERFLKYRLLYVIPIYEIEEINNKNLETNSISTNN</sequence>
<evidence type="ECO:0000256" key="3">
    <source>
        <dbReference type="ARBA" id="ARBA00022679"/>
    </source>
</evidence>
<keyword evidence="3" id="KW-0808">Transferase</keyword>
<keyword evidence="7" id="KW-1133">Transmembrane helix</keyword>
<organism evidence="9 10">
    <name type="scientific">Brachyspira hyodysenteriae (strain ATCC 49526 / WA1)</name>
    <dbReference type="NCBI Taxonomy" id="565034"/>
    <lineage>
        <taxon>Bacteria</taxon>
        <taxon>Pseudomonadati</taxon>
        <taxon>Spirochaetota</taxon>
        <taxon>Spirochaetia</taxon>
        <taxon>Brachyspirales</taxon>
        <taxon>Brachyspiraceae</taxon>
        <taxon>Brachyspira</taxon>
    </lineage>
</organism>
<evidence type="ECO:0000259" key="8">
    <source>
        <dbReference type="Pfam" id="PF16822"/>
    </source>
</evidence>
<keyword evidence="7" id="KW-0812">Transmembrane</keyword>
<accession>A0A3B6VGN4</accession>
<dbReference type="UniPathway" id="UPA00286"/>
<keyword evidence="4" id="KW-0732">Signal</keyword>
<evidence type="ECO:0000256" key="1">
    <source>
        <dbReference type="ARBA" id="ARBA00004418"/>
    </source>
</evidence>
<dbReference type="AlphaFoldDB" id="A0A3B6VGN4"/>
<reference evidence="9 10" key="1">
    <citation type="journal article" date="2009" name="PLoS ONE">
        <title>Genome sequence of the pathogenic intestinal spirochete Brachyspira hyodysenteriae reveals adaptations to its lifestyle in the porcine large intestine.</title>
        <authorList>
            <person name="Bellgard M.I."/>
            <person name="Wanchanthuek P."/>
            <person name="La T."/>
            <person name="Ryan K."/>
            <person name="Moolhuijzen P."/>
            <person name="Albertyn Z."/>
            <person name="Shaban B."/>
            <person name="Motro Y."/>
            <person name="Dunn D.S."/>
            <person name="Schibeci D."/>
            <person name="Hunter A."/>
            <person name="Barrero R."/>
            <person name="Phillips N.D."/>
            <person name="Hampson D.J."/>
        </authorList>
    </citation>
    <scope>NUCLEOTIDE SEQUENCE [LARGE SCALE GENOMIC DNA]</scope>
    <source>
        <strain evidence="10">ATCC 49526 / WA1</strain>
    </source>
</reference>
<dbReference type="GO" id="GO:0016740">
    <property type="term" value="F:transferase activity"/>
    <property type="evidence" value="ECO:0007669"/>
    <property type="project" value="UniProtKB-KW"/>
</dbReference>
<keyword evidence="5" id="KW-0574">Periplasm</keyword>
<evidence type="ECO:0000256" key="7">
    <source>
        <dbReference type="SAM" id="Phobius"/>
    </source>
</evidence>
<dbReference type="InterPro" id="IPR031811">
    <property type="entry name" value="ALGX/ALGJ_SGNH-like"/>
</dbReference>
<name>A0A3B6VGN4_BRAHW</name>
<evidence type="ECO:0000256" key="6">
    <source>
        <dbReference type="ARBA" id="ARBA00022841"/>
    </source>
</evidence>
<comment type="subcellular location">
    <subcellularLocation>
        <location evidence="1">Periplasm</location>
    </subcellularLocation>
</comment>
<feature type="transmembrane region" description="Helical" evidence="7">
    <location>
        <begin position="6"/>
        <end position="28"/>
    </location>
</feature>
<comment type="pathway">
    <text evidence="2">Glycan biosynthesis; alginate biosynthesis.</text>
</comment>
<proteinExistence type="predicted"/>
<keyword evidence="6" id="KW-0016">Alginate biosynthesis</keyword>
<gene>
    <name evidence="9" type="ordered locus">BHWA1_01065</name>
</gene>
<dbReference type="GO" id="GO:0042121">
    <property type="term" value="P:alginic acid biosynthetic process"/>
    <property type="evidence" value="ECO:0007669"/>
    <property type="project" value="UniProtKB-UniPathway"/>
</dbReference>